<name>A0A9Y1BN30_9ARCH</name>
<gene>
    <name evidence="3" type="ORF">K9W45_06050</name>
</gene>
<dbReference type="Proteomes" id="UP001201020">
    <property type="component" value="Chromosome"/>
</dbReference>
<feature type="domain" description="Cas12f1-like TNB" evidence="2">
    <location>
        <begin position="8"/>
        <end position="72"/>
    </location>
</feature>
<proteinExistence type="predicted"/>
<keyword evidence="1" id="KW-0238">DNA-binding</keyword>
<dbReference type="Pfam" id="PF07282">
    <property type="entry name" value="Cas12f1-like_TNB"/>
    <property type="match status" value="1"/>
</dbReference>
<evidence type="ECO:0000259" key="2">
    <source>
        <dbReference type="Pfam" id="PF07282"/>
    </source>
</evidence>
<sequence length="106" mass="11771">MVHNFWSHNYLVTRIKAKAEEYGISVKEVIEAHSSSICPRCRSTHVFKRKRLFKCLDCGLEPHRDAVGCLNIGLAQGERFPAGVINGAVARPLLLSVESRTSHALA</sequence>
<organism evidence="3">
    <name type="scientific">Candidatus Heimdallarchaeum aukensis</name>
    <dbReference type="NCBI Taxonomy" id="2876573"/>
    <lineage>
        <taxon>Archaea</taxon>
        <taxon>Promethearchaeati</taxon>
        <taxon>Candidatus Heimdallarchaeota</taxon>
        <taxon>Candidatus Heimdallarchaeia (ex Rinke et al. 2021) (nom. nud.)</taxon>
        <taxon>Candidatus Heimdallarchaeales</taxon>
        <taxon>Candidatus Heimdallarchaeaceae</taxon>
        <taxon>Candidatus Heimdallarchaeum</taxon>
    </lineage>
</organism>
<evidence type="ECO:0000313" key="3">
    <source>
        <dbReference type="EMBL" id="UJG42024.1"/>
    </source>
</evidence>
<dbReference type="Gene3D" id="2.20.25.10">
    <property type="match status" value="1"/>
</dbReference>
<dbReference type="EMBL" id="CP084166">
    <property type="protein sequence ID" value="UJG42024.1"/>
    <property type="molecule type" value="Genomic_DNA"/>
</dbReference>
<evidence type="ECO:0000256" key="1">
    <source>
        <dbReference type="ARBA" id="ARBA00023125"/>
    </source>
</evidence>
<dbReference type="InterPro" id="IPR010095">
    <property type="entry name" value="Cas12f1-like_TNB"/>
</dbReference>
<protein>
    <submittedName>
        <fullName evidence="3">Transposase</fullName>
    </submittedName>
</protein>
<reference evidence="3" key="1">
    <citation type="journal article" date="2022" name="Nat. Microbiol.">
        <title>Unique mobile elements and scalable gene flow at the prokaryote-eukaryote boundary revealed by circularized Asgard archaea genomes.</title>
        <authorList>
            <person name="Wu F."/>
            <person name="Speth D.R."/>
            <person name="Philosof A."/>
            <person name="Cremiere A."/>
            <person name="Narayanan A."/>
            <person name="Barco R.A."/>
            <person name="Connon S.A."/>
            <person name="Amend J.P."/>
            <person name="Antoshechkin I.A."/>
            <person name="Orphan V.J."/>
        </authorList>
    </citation>
    <scope>NUCLEOTIDE SEQUENCE</scope>
    <source>
        <strain evidence="3">PM71</strain>
    </source>
</reference>
<accession>A0A9Y1BN30</accession>
<dbReference type="AlphaFoldDB" id="A0A9Y1BN30"/>
<dbReference type="GO" id="GO:0003677">
    <property type="term" value="F:DNA binding"/>
    <property type="evidence" value="ECO:0007669"/>
    <property type="project" value="UniProtKB-KW"/>
</dbReference>